<dbReference type="AlphaFoldDB" id="A0A6A3MH17"/>
<evidence type="ECO:0000313" key="1">
    <source>
        <dbReference type="EMBL" id="KAE9027523.1"/>
    </source>
</evidence>
<dbReference type="Proteomes" id="UP000435112">
    <property type="component" value="Unassembled WGS sequence"/>
</dbReference>
<accession>A0A6A3MH17</accession>
<name>A0A6A3MH17_9STRA</name>
<reference evidence="1 2" key="1">
    <citation type="submission" date="2018-09" db="EMBL/GenBank/DDBJ databases">
        <title>Genomic investigation of the strawberry pathogen Phytophthora fragariae indicates pathogenicity is determined by transcriptional variation in three key races.</title>
        <authorList>
            <person name="Adams T.M."/>
            <person name="Armitage A.D."/>
            <person name="Sobczyk M.K."/>
            <person name="Bates H.J."/>
            <person name="Dunwell J.M."/>
            <person name="Nellist C.F."/>
            <person name="Harrison R.J."/>
        </authorList>
    </citation>
    <scope>NUCLEOTIDE SEQUENCE [LARGE SCALE GENOMIC DNA]</scope>
    <source>
        <strain evidence="1 2">SCRP324</strain>
    </source>
</reference>
<dbReference type="EMBL" id="QXFU01000610">
    <property type="protein sequence ID" value="KAE9027523.1"/>
    <property type="molecule type" value="Genomic_DNA"/>
</dbReference>
<sequence length="247" mass="28751">MADYAARSLQQVVPLCDRVRCTDWMELDQALRGSKGIYGRTVDFFPAPFRSSDRRVNMNKARDCRQRIRHQFVVKTLRGRGTKLGEHWAWLYPLLLTEFQRLRRAGVKLSNQLVVEMGVVCLEDSEHPRFNARLTVKGKPFTSMLTPHRIQDFLERYNIVYRRHKGKKQVILEKQIDKDVAKHMDELKRRFEDGTLIPVEQYNMDESHIVIDLDDGKTLDFVGAQSVKYRSIVSGTLLNNIVSVICD</sequence>
<gene>
    <name evidence="1" type="ORF">PR002_g10641</name>
</gene>
<comment type="caution">
    <text evidence="1">The sequence shown here is derived from an EMBL/GenBank/DDBJ whole genome shotgun (WGS) entry which is preliminary data.</text>
</comment>
<organism evidence="1 2">
    <name type="scientific">Phytophthora rubi</name>
    <dbReference type="NCBI Taxonomy" id="129364"/>
    <lineage>
        <taxon>Eukaryota</taxon>
        <taxon>Sar</taxon>
        <taxon>Stramenopiles</taxon>
        <taxon>Oomycota</taxon>
        <taxon>Peronosporomycetes</taxon>
        <taxon>Peronosporales</taxon>
        <taxon>Peronosporaceae</taxon>
        <taxon>Phytophthora</taxon>
    </lineage>
</organism>
<protein>
    <submittedName>
        <fullName evidence="1">Uncharacterized protein</fullName>
    </submittedName>
</protein>
<evidence type="ECO:0000313" key="2">
    <source>
        <dbReference type="Proteomes" id="UP000435112"/>
    </source>
</evidence>
<proteinExistence type="predicted"/>
<dbReference type="OrthoDB" id="120337at2759"/>